<evidence type="ECO:0000313" key="1">
    <source>
        <dbReference type="EMBL" id="CAG8808053.1"/>
    </source>
</evidence>
<protein>
    <submittedName>
        <fullName evidence="1">4300_t:CDS:1</fullName>
    </submittedName>
</protein>
<comment type="caution">
    <text evidence="1">The sequence shown here is derived from an EMBL/GenBank/DDBJ whole genome shotgun (WGS) entry which is preliminary data.</text>
</comment>
<accession>A0A9N9K4F3</accession>
<keyword evidence="2" id="KW-1185">Reference proteome</keyword>
<gene>
    <name evidence="1" type="ORF">RFULGI_LOCUS18441</name>
</gene>
<proteinExistence type="predicted"/>
<dbReference type="AlphaFoldDB" id="A0A9N9K4F3"/>
<feature type="non-terminal residue" evidence="1">
    <location>
        <position position="1"/>
    </location>
</feature>
<name>A0A9N9K4F3_9GLOM</name>
<feature type="non-terminal residue" evidence="1">
    <location>
        <position position="71"/>
    </location>
</feature>
<dbReference type="Proteomes" id="UP000789396">
    <property type="component" value="Unassembled WGS sequence"/>
</dbReference>
<reference evidence="1" key="1">
    <citation type="submission" date="2021-06" db="EMBL/GenBank/DDBJ databases">
        <authorList>
            <person name="Kallberg Y."/>
            <person name="Tangrot J."/>
            <person name="Rosling A."/>
        </authorList>
    </citation>
    <scope>NUCLEOTIDE SEQUENCE</scope>
    <source>
        <strain evidence="1">IN212</strain>
    </source>
</reference>
<evidence type="ECO:0000313" key="2">
    <source>
        <dbReference type="Proteomes" id="UP000789396"/>
    </source>
</evidence>
<dbReference type="OrthoDB" id="10362649at2759"/>
<sequence length="71" mass="8239">DSSEETFSSLRTLEEIRNEADKSSSLKKDLQNSISNIQTLLNIRTEYLKLHDNTFITKNLATDFDIDELFK</sequence>
<organism evidence="1 2">
    <name type="scientific">Racocetra fulgida</name>
    <dbReference type="NCBI Taxonomy" id="60492"/>
    <lineage>
        <taxon>Eukaryota</taxon>
        <taxon>Fungi</taxon>
        <taxon>Fungi incertae sedis</taxon>
        <taxon>Mucoromycota</taxon>
        <taxon>Glomeromycotina</taxon>
        <taxon>Glomeromycetes</taxon>
        <taxon>Diversisporales</taxon>
        <taxon>Gigasporaceae</taxon>
        <taxon>Racocetra</taxon>
    </lineage>
</organism>
<dbReference type="EMBL" id="CAJVPZ010080850">
    <property type="protein sequence ID" value="CAG8808053.1"/>
    <property type="molecule type" value="Genomic_DNA"/>
</dbReference>